<dbReference type="PANTHER" id="PTHR16305:SF35">
    <property type="entry name" value="TRANSCRIPTIONAL ACTIVATOR DOMAIN"/>
    <property type="match status" value="1"/>
</dbReference>
<evidence type="ECO:0000313" key="4">
    <source>
        <dbReference type="Proteomes" id="UP001160499"/>
    </source>
</evidence>
<keyword evidence="4" id="KW-1185">Reference proteome</keyword>
<reference evidence="3 4" key="1">
    <citation type="submission" date="2023-04" db="EMBL/GenBank/DDBJ databases">
        <title>Forest soil microbial communities from Buena Vista Peninsula, Colon Province, Panama.</title>
        <authorList>
            <person name="Bouskill N."/>
        </authorList>
    </citation>
    <scope>NUCLEOTIDE SEQUENCE [LARGE SCALE GENOMIC DNA]</scope>
    <source>
        <strain evidence="3 4">GGS1</strain>
    </source>
</reference>
<dbReference type="Proteomes" id="UP001160499">
    <property type="component" value="Unassembled WGS sequence"/>
</dbReference>
<proteinExistence type="predicted"/>
<gene>
    <name evidence="3" type="ORF">M2283_006020</name>
</gene>
<protein>
    <recommendedName>
        <fullName evidence="5">LuxR family transcriptional regulator</fullName>
    </recommendedName>
</protein>
<keyword evidence="1" id="KW-0547">Nucleotide-binding</keyword>
<keyword evidence="2" id="KW-0067">ATP-binding</keyword>
<organism evidence="3 4">
    <name type="scientific">Streptomyces pseudovenezuelae</name>
    <dbReference type="NCBI Taxonomy" id="67350"/>
    <lineage>
        <taxon>Bacteria</taxon>
        <taxon>Bacillati</taxon>
        <taxon>Actinomycetota</taxon>
        <taxon>Actinomycetes</taxon>
        <taxon>Kitasatosporales</taxon>
        <taxon>Streptomycetaceae</taxon>
        <taxon>Streptomyces</taxon>
        <taxon>Streptomyces aurantiacus group</taxon>
    </lineage>
</organism>
<evidence type="ECO:0008006" key="5">
    <source>
        <dbReference type="Google" id="ProtNLM"/>
    </source>
</evidence>
<name>A0ABT6LQY9_9ACTN</name>
<evidence type="ECO:0000313" key="3">
    <source>
        <dbReference type="EMBL" id="MDH6218686.1"/>
    </source>
</evidence>
<evidence type="ECO:0000256" key="1">
    <source>
        <dbReference type="ARBA" id="ARBA00022741"/>
    </source>
</evidence>
<comment type="caution">
    <text evidence="3">The sequence shown here is derived from an EMBL/GenBank/DDBJ whole genome shotgun (WGS) entry which is preliminary data.</text>
</comment>
<evidence type="ECO:0000256" key="2">
    <source>
        <dbReference type="ARBA" id="ARBA00022840"/>
    </source>
</evidence>
<dbReference type="PANTHER" id="PTHR16305">
    <property type="entry name" value="TESTICULAR SOLUBLE ADENYLYL CYCLASE"/>
    <property type="match status" value="1"/>
</dbReference>
<dbReference type="EMBL" id="JARXVH010000010">
    <property type="protein sequence ID" value="MDH6218686.1"/>
    <property type="molecule type" value="Genomic_DNA"/>
</dbReference>
<accession>A0ABT6LQY9</accession>
<sequence length="332" mass="35224">MEWLPGASATVAPARSAIARWAGGGIIRSSAATRYQLGLVCQEGSLTAPLRASLALLAASRTGDESFLSSTGIPTYEVQPLDEESANELVAERFPAMAARVRQRLVAEAAGNPLALLELPGTLNEAQQTERGPLPAVLPLSERLKRIFSVRVSGLPYATRELLLLAVLDASGDLHVLERSMSSSDALTELGPAEKAGLVKVDSVTGRLVFRHPLTRSAVMELSTSAERRRGHLALAGEFPEGSERRARHLAAAAVGPDDQVASLLHRVAYGTLRRGDAVGAITTLLRASELSGEATTKARMLAEAARLGPNIRGTWRACWSPSSTCPRRCGP</sequence>